<evidence type="ECO:0000313" key="2">
    <source>
        <dbReference type="Proteomes" id="UP000093104"/>
    </source>
</evidence>
<accession>A0A1C7Z2G1</accession>
<dbReference type="Proteomes" id="UP000093104">
    <property type="component" value="Unassembled WGS sequence"/>
</dbReference>
<organism evidence="1 2">
    <name type="scientific">Pseudomonas syringae</name>
    <dbReference type="NCBI Taxonomy" id="317"/>
    <lineage>
        <taxon>Bacteria</taxon>
        <taxon>Pseudomonadati</taxon>
        <taxon>Pseudomonadota</taxon>
        <taxon>Gammaproteobacteria</taxon>
        <taxon>Pseudomonadales</taxon>
        <taxon>Pseudomonadaceae</taxon>
        <taxon>Pseudomonas</taxon>
    </lineage>
</organism>
<dbReference type="PATRIC" id="fig|317.243.peg.3428"/>
<sequence length="677" mass="72785">MAFSEARRRAQQARDDYRNARVKQLIESGPQEVLLPPGLPVGAIIDPADGTLNKDVLTADLAISMAAWSNLPPEGQSSDVEVQWARTDGSGLPDDSWYEVVDSREVSGPTPVFPLLLKVPSNKLAPDGKYYLRLAMYPYNSGPTLFSDPVPLICDSEGPYRHETPAAMILPNPPEITDAYLAANDDKVIGGIPQYADYQPGDRVAFYWGALPPPEKPEDVVPIDVIDVDGVTWPYPVEFTGDTIRAAGDGPCYALYVLVDKATNASKLSGYAPLRVALGPLPSGLQLPKVPLADDGLVSLKDAIAGVDVVIESFVDYKSSDTIDVTWGTTVLPGVPVGGGSFPMAVRVPSDVLKNTFGAGTGPTATAVSYVVTRGGLASEIKAITVQVDFSVIGPDPDPDPWPDPVNDKLPLAEVYGEVSATLNELTRADEGKDATLKLKLYDPLAAGQVISFYWKGGEVPEAEYTVLATDAPGNEISKTVPWSYIEQAFNHPELPVHYRIRANADAENEQHSRDTLVKANAVTLKAPAAAYEGIAGGNFLNCESLYADPTNPVDDPAIRVKVPDLTQPPFGLAAGAIISMKWRVVRGYSGEDPISEVDFDENITLGTDYPATGFTWRIEPYADYILPIYNPNDGRGRVTYSFILNSETVTSTQIEAFVAMHTGVGPCPISPPPRKV</sequence>
<reference evidence="1 2" key="1">
    <citation type="submission" date="2015-07" db="EMBL/GenBank/DDBJ databases">
        <title>Draft genome sequence of a diazotrophic, plant growth-promoting rhizobacterium of the Pseudomonas syringae complex.</title>
        <authorList>
            <person name="Patten C.L."/>
            <person name="Jeong H."/>
        </authorList>
    </citation>
    <scope>NUCLEOTIDE SEQUENCE [LARGE SCALE GENOMIC DNA]</scope>
    <source>
        <strain evidence="1 2">GR12-2</strain>
    </source>
</reference>
<dbReference type="OrthoDB" id="6891193at2"/>
<dbReference type="RefSeq" id="WP_065833999.1">
    <property type="nucleotide sequence ID" value="NZ_LGSI01000049.1"/>
</dbReference>
<protein>
    <submittedName>
        <fullName evidence="1">Uncharacterized protein</fullName>
    </submittedName>
</protein>
<dbReference type="AlphaFoldDB" id="A0A1C7Z2G1"/>
<proteinExistence type="predicted"/>
<evidence type="ECO:0000313" key="1">
    <source>
        <dbReference type="EMBL" id="OCR24121.1"/>
    </source>
</evidence>
<gene>
    <name evidence="1" type="ORF">AFK24_15260</name>
</gene>
<dbReference type="EMBL" id="LGSI01000049">
    <property type="protein sequence ID" value="OCR24121.1"/>
    <property type="molecule type" value="Genomic_DNA"/>
</dbReference>
<name>A0A1C7Z2G1_PSESX</name>
<comment type="caution">
    <text evidence="1">The sequence shown here is derived from an EMBL/GenBank/DDBJ whole genome shotgun (WGS) entry which is preliminary data.</text>
</comment>